<dbReference type="Pfam" id="PF00171">
    <property type="entry name" value="Aldedh"/>
    <property type="match status" value="1"/>
</dbReference>
<evidence type="ECO:0000256" key="3">
    <source>
        <dbReference type="PROSITE-ProRule" id="PRU10007"/>
    </source>
</evidence>
<accession>A0A916J8Y1</accession>
<proteinExistence type="inferred from homology"/>
<dbReference type="EC" id="1.2.1.3" evidence="6"/>
<keyword evidence="2 4" id="KW-0560">Oxidoreductase</keyword>
<dbReference type="RefSeq" id="WP_215237358.1">
    <property type="nucleotide sequence ID" value="NZ_CAJRAF010000001.1"/>
</dbReference>
<evidence type="ECO:0000313" key="6">
    <source>
        <dbReference type="EMBL" id="CAG4990803.1"/>
    </source>
</evidence>
<evidence type="ECO:0000259" key="5">
    <source>
        <dbReference type="Pfam" id="PF00171"/>
    </source>
</evidence>
<dbReference type="Gene3D" id="3.40.605.10">
    <property type="entry name" value="Aldehyde Dehydrogenase, Chain A, domain 1"/>
    <property type="match status" value="1"/>
</dbReference>
<feature type="domain" description="Aldehyde dehydrogenase" evidence="5">
    <location>
        <begin position="5"/>
        <end position="456"/>
    </location>
</feature>
<dbReference type="CDD" id="cd07102">
    <property type="entry name" value="ALDH_EDX86601"/>
    <property type="match status" value="1"/>
</dbReference>
<evidence type="ECO:0000256" key="4">
    <source>
        <dbReference type="RuleBase" id="RU003345"/>
    </source>
</evidence>
<reference evidence="6" key="1">
    <citation type="submission" date="2021-04" db="EMBL/GenBank/DDBJ databases">
        <authorList>
            <person name="Rodrigo-Torres L."/>
            <person name="Arahal R. D."/>
            <person name="Lucena T."/>
        </authorList>
    </citation>
    <scope>NUCLEOTIDE SEQUENCE</scope>
    <source>
        <strain evidence="6">CECT 9275</strain>
    </source>
</reference>
<dbReference type="PROSITE" id="PS00070">
    <property type="entry name" value="ALDEHYDE_DEHYDR_CYS"/>
    <property type="match status" value="1"/>
</dbReference>
<dbReference type="PANTHER" id="PTHR11699">
    <property type="entry name" value="ALDEHYDE DEHYDROGENASE-RELATED"/>
    <property type="match status" value="1"/>
</dbReference>
<dbReference type="InterPro" id="IPR016161">
    <property type="entry name" value="Ald_DH/histidinol_DH"/>
</dbReference>
<feature type="active site" evidence="3">
    <location>
        <position position="231"/>
    </location>
</feature>
<dbReference type="AlphaFoldDB" id="A0A916J8Y1"/>
<dbReference type="Proteomes" id="UP000680038">
    <property type="component" value="Unassembled WGS sequence"/>
</dbReference>
<dbReference type="InterPro" id="IPR016162">
    <property type="entry name" value="Ald_DH_N"/>
</dbReference>
<dbReference type="PROSITE" id="PS00687">
    <property type="entry name" value="ALDEHYDE_DEHYDR_GLU"/>
    <property type="match status" value="1"/>
</dbReference>
<name>A0A916J8Y1_9BACT</name>
<evidence type="ECO:0000256" key="2">
    <source>
        <dbReference type="ARBA" id="ARBA00023002"/>
    </source>
</evidence>
<dbReference type="InterPro" id="IPR016163">
    <property type="entry name" value="Ald_DH_C"/>
</dbReference>
<evidence type="ECO:0000313" key="7">
    <source>
        <dbReference type="Proteomes" id="UP000680038"/>
    </source>
</evidence>
<gene>
    <name evidence="6" type="primary">aldh</name>
    <name evidence="6" type="ORF">DYBT9275_00616</name>
</gene>
<evidence type="ECO:0000256" key="1">
    <source>
        <dbReference type="ARBA" id="ARBA00009986"/>
    </source>
</evidence>
<dbReference type="EMBL" id="CAJRAF010000001">
    <property type="protein sequence ID" value="CAG4990803.1"/>
    <property type="molecule type" value="Genomic_DNA"/>
</dbReference>
<comment type="caution">
    <text evidence="6">The sequence shown here is derived from an EMBL/GenBank/DDBJ whole genome shotgun (WGS) entry which is preliminary data.</text>
</comment>
<keyword evidence="7" id="KW-1185">Reference proteome</keyword>
<organism evidence="6 7">
    <name type="scientific">Dyadobacter helix</name>
    <dbReference type="NCBI Taxonomy" id="2822344"/>
    <lineage>
        <taxon>Bacteria</taxon>
        <taxon>Pseudomonadati</taxon>
        <taxon>Bacteroidota</taxon>
        <taxon>Cytophagia</taxon>
        <taxon>Cytophagales</taxon>
        <taxon>Spirosomataceae</taxon>
        <taxon>Dyadobacter</taxon>
    </lineage>
</organism>
<dbReference type="InterPro" id="IPR029510">
    <property type="entry name" value="Ald_DH_CS_GLU"/>
</dbReference>
<dbReference type="GO" id="GO:0004029">
    <property type="term" value="F:aldehyde dehydrogenase (NAD+) activity"/>
    <property type="evidence" value="ECO:0007669"/>
    <property type="project" value="UniProtKB-EC"/>
</dbReference>
<comment type="similarity">
    <text evidence="1 4">Belongs to the aldehyde dehydrogenase family.</text>
</comment>
<dbReference type="InterPro" id="IPR016160">
    <property type="entry name" value="Ald_DH_CS_CYS"/>
</dbReference>
<dbReference type="FunFam" id="3.40.309.10:FF:000009">
    <property type="entry name" value="Aldehyde dehydrogenase A"/>
    <property type="match status" value="1"/>
</dbReference>
<protein>
    <submittedName>
        <fullName evidence="6">Aldehyde dehydrogenase</fullName>
        <ecNumber evidence="6">1.2.1.3</ecNumber>
    </submittedName>
</protein>
<dbReference type="InterPro" id="IPR015590">
    <property type="entry name" value="Aldehyde_DH_dom"/>
</dbReference>
<dbReference type="Gene3D" id="3.40.309.10">
    <property type="entry name" value="Aldehyde Dehydrogenase, Chain A, domain 2"/>
    <property type="match status" value="1"/>
</dbReference>
<sequence length="463" mass="50710">MSIQKTISPIDGSVYVERELASDAAVETALAKAVAAQKEWKQTSLAERERFCRKAVEYFLNNADEIGLELTWQMGRPIRYTANEIRKGFKDRANYMISIAGTALADVQVAEMPGFKRFIRRDPLGVVFVVAPWNYPYLTSVNSVIPSIMAGNTVILKHAQQTPLCAERYAAAFEYAGLPEGVFQYLHLSHGQVANVIGDARVDYVAFTGSVEGGHAVQKAINERFIVGGLELGGKDPAYVRPDANLSDAIENLVDGSFFNSGQSCCGIERIYVHQDVYDKFVAGFVELTKTYTLGDPLKEDTTLGPMVRTAAATFAQKQIDEAVNSGAKALIDPDLFPANQPGTPYLAPQVLVGVDHSMDIMTEETFAPVVGIMPVKDDQEAVRLMNDSQYGLTASIWTSDVDAALAIGEQVETGTWFMNRCDYLDPELAWTGVKNSGRGCTLSKVGYEALTRPKSYHLKINS</sequence>
<dbReference type="SUPFAM" id="SSF53720">
    <property type="entry name" value="ALDH-like"/>
    <property type="match status" value="1"/>
</dbReference>